<evidence type="ECO:0000313" key="2">
    <source>
        <dbReference type="EMBL" id="EAR20922.1"/>
    </source>
</evidence>
<dbReference type="Pfam" id="PF19661">
    <property type="entry name" value="DUF6164"/>
    <property type="match status" value="1"/>
</dbReference>
<keyword evidence="1" id="KW-1133">Transmembrane helix</keyword>
<dbReference type="InterPro" id="IPR046162">
    <property type="entry name" value="DUF6164"/>
</dbReference>
<keyword evidence="1" id="KW-0472">Membrane</keyword>
<feature type="transmembrane region" description="Helical" evidence="1">
    <location>
        <begin position="137"/>
        <end position="156"/>
    </location>
</feature>
<comment type="caution">
    <text evidence="2">The sequence shown here is derived from an EMBL/GenBank/DDBJ whole genome shotgun (WGS) entry which is preliminary data.</text>
</comment>
<dbReference type="STRING" id="314278.NB231_04067"/>
<evidence type="ECO:0000313" key="3">
    <source>
        <dbReference type="Proteomes" id="UP000003374"/>
    </source>
</evidence>
<accession>A4BTV8</accession>
<proteinExistence type="predicted"/>
<sequence length="160" mass="18554">MDKGAIRQEGANASMAIPPVPYLFKAHRAYIDANAREAAMTTVLMNLRDVPEEEAQEVRELLEKHRILFYETPPSRWGISMGAIWLSDKRQEKEARQLIAQYQRKRRAKIRANHERLKREGSAETLLDNIRNRPFKVLLYLVAAALILYFSIRPFFSLGN</sequence>
<dbReference type="Proteomes" id="UP000003374">
    <property type="component" value="Unassembled WGS sequence"/>
</dbReference>
<evidence type="ECO:0000256" key="1">
    <source>
        <dbReference type="SAM" id="Phobius"/>
    </source>
</evidence>
<dbReference type="AlphaFoldDB" id="A4BTV8"/>
<organism evidence="2 3">
    <name type="scientific">Nitrococcus mobilis Nb-231</name>
    <dbReference type="NCBI Taxonomy" id="314278"/>
    <lineage>
        <taxon>Bacteria</taxon>
        <taxon>Pseudomonadati</taxon>
        <taxon>Pseudomonadota</taxon>
        <taxon>Gammaproteobacteria</taxon>
        <taxon>Chromatiales</taxon>
        <taxon>Ectothiorhodospiraceae</taxon>
        <taxon>Nitrococcus</taxon>
    </lineage>
</organism>
<dbReference type="eggNOG" id="ENOG50332TA">
    <property type="taxonomic scope" value="Bacteria"/>
</dbReference>
<dbReference type="EMBL" id="AAOF01000015">
    <property type="protein sequence ID" value="EAR20922.1"/>
    <property type="molecule type" value="Genomic_DNA"/>
</dbReference>
<reference evidence="2 3" key="1">
    <citation type="submission" date="2006-02" db="EMBL/GenBank/DDBJ databases">
        <authorList>
            <person name="Waterbury J."/>
            <person name="Ferriera S."/>
            <person name="Johnson J."/>
            <person name="Kravitz S."/>
            <person name="Halpern A."/>
            <person name="Remington K."/>
            <person name="Beeson K."/>
            <person name="Tran B."/>
            <person name="Rogers Y.-H."/>
            <person name="Friedman R."/>
            <person name="Venter J.C."/>
        </authorList>
    </citation>
    <scope>NUCLEOTIDE SEQUENCE [LARGE SCALE GENOMIC DNA]</scope>
    <source>
        <strain evidence="2 3">Nb-231</strain>
    </source>
</reference>
<protein>
    <submittedName>
        <fullName evidence="2">Uncharacterized protein</fullName>
    </submittedName>
</protein>
<name>A4BTV8_9GAMM</name>
<keyword evidence="1" id="KW-0812">Transmembrane</keyword>
<gene>
    <name evidence="2" type="ORF">NB231_04067</name>
</gene>
<dbReference type="HOGENOM" id="CLU_135697_0_0_6"/>
<keyword evidence="3" id="KW-1185">Reference proteome</keyword>